<proteinExistence type="predicted"/>
<dbReference type="GeneID" id="98120636"/>
<gene>
    <name evidence="2" type="ORF">HOO65_070531</name>
</gene>
<accession>A0ABR4MCR9</accession>
<evidence type="ECO:0000313" key="3">
    <source>
        <dbReference type="Proteomes" id="UP001610728"/>
    </source>
</evidence>
<feature type="region of interest" description="Disordered" evidence="1">
    <location>
        <begin position="335"/>
        <end position="442"/>
    </location>
</feature>
<feature type="region of interest" description="Disordered" evidence="1">
    <location>
        <begin position="1"/>
        <end position="93"/>
    </location>
</feature>
<feature type="compositionally biased region" description="Polar residues" evidence="1">
    <location>
        <begin position="170"/>
        <end position="181"/>
    </location>
</feature>
<feature type="region of interest" description="Disordered" evidence="1">
    <location>
        <begin position="278"/>
        <end position="306"/>
    </location>
</feature>
<feature type="compositionally biased region" description="Low complexity" evidence="1">
    <location>
        <begin position="7"/>
        <end position="57"/>
    </location>
</feature>
<protein>
    <submittedName>
        <fullName evidence="2">Uncharacterized protein</fullName>
    </submittedName>
</protein>
<feature type="compositionally biased region" description="Low complexity" evidence="1">
    <location>
        <begin position="403"/>
        <end position="416"/>
    </location>
</feature>
<sequence>MSYYDNGSQWSGAPGPQGPSPSATGAANPPPNSSGNNSNSNSNNNSANNGNTASASNWDHQASQARASRWKSGTETTDVSLTKPSGGVTGPTAADEFAFSYQFDEVDRAHENLAKSGKIFAMGPRREFSAANPIPGFGPSIRPRPDGRLPPMPGVRPNSINDGPDRALQASFQNFYSPQRHQSPRGPNETEQALQTKRKMAAQRERELRNLHTEQQFQRSMYIPIEKPHTMSDSPFNNKPRTDEEARELIARQRSALYGEGAFAEKTAYVDEAGAVHSGAPSIGGPSVASSTGPASLRGASPMTPFDPRNIPSSVVIPADSISVTDSSIAPIATPTSAEMPLNSLSPQPGATSKALFDNPPRSGSVSSPIGSSPARGDSGSAIKPLSVAPIGTRPSGTPANVTATTKPSTTPISSPGGWGRGGGSAVWGQSSGLGAQASVWG</sequence>
<organism evidence="2 3">
    <name type="scientific">Ceratocystis lukuohia</name>
    <dbReference type="NCBI Taxonomy" id="2019550"/>
    <lineage>
        <taxon>Eukaryota</taxon>
        <taxon>Fungi</taxon>
        <taxon>Dikarya</taxon>
        <taxon>Ascomycota</taxon>
        <taxon>Pezizomycotina</taxon>
        <taxon>Sordariomycetes</taxon>
        <taxon>Hypocreomycetidae</taxon>
        <taxon>Microascales</taxon>
        <taxon>Ceratocystidaceae</taxon>
        <taxon>Ceratocystis</taxon>
    </lineage>
</organism>
<feature type="compositionally biased region" description="Low complexity" evidence="1">
    <location>
        <begin position="360"/>
        <end position="374"/>
    </location>
</feature>
<reference evidence="2 3" key="1">
    <citation type="submission" date="2020-05" db="EMBL/GenBank/DDBJ databases">
        <title>Ceratocystis lukuohia genome.</title>
        <authorList>
            <person name="Harrington T.C."/>
            <person name="Kim K."/>
            <person name="Mayers C.G."/>
        </authorList>
    </citation>
    <scope>NUCLEOTIDE SEQUENCE [LARGE SCALE GENOMIC DNA]</scope>
    <source>
        <strain evidence="2 3">C4212</strain>
    </source>
</reference>
<keyword evidence="3" id="KW-1185">Reference proteome</keyword>
<dbReference type="RefSeq" id="XP_070857249.1">
    <property type="nucleotide sequence ID" value="XM_071004969.1"/>
</dbReference>
<feature type="region of interest" description="Disordered" evidence="1">
    <location>
        <begin position="130"/>
        <end position="199"/>
    </location>
</feature>
<dbReference type="EMBL" id="JABSNW010000007">
    <property type="protein sequence ID" value="KAL2886069.1"/>
    <property type="molecule type" value="Genomic_DNA"/>
</dbReference>
<evidence type="ECO:0000313" key="2">
    <source>
        <dbReference type="EMBL" id="KAL2886069.1"/>
    </source>
</evidence>
<name>A0ABR4MCR9_9PEZI</name>
<dbReference type="Proteomes" id="UP001610728">
    <property type="component" value="Unassembled WGS sequence"/>
</dbReference>
<feature type="compositionally biased region" description="Polar residues" evidence="1">
    <location>
        <begin position="58"/>
        <end position="83"/>
    </location>
</feature>
<comment type="caution">
    <text evidence="2">The sequence shown here is derived from an EMBL/GenBank/DDBJ whole genome shotgun (WGS) entry which is preliminary data.</text>
</comment>
<feature type="compositionally biased region" description="Gly residues" evidence="1">
    <location>
        <begin position="417"/>
        <end position="426"/>
    </location>
</feature>
<evidence type="ECO:0000256" key="1">
    <source>
        <dbReference type="SAM" id="MobiDB-lite"/>
    </source>
</evidence>